<evidence type="ECO:0008006" key="2">
    <source>
        <dbReference type="Google" id="ProtNLM"/>
    </source>
</evidence>
<name>A0A806KNN0_9BACT</name>
<dbReference type="EMBL" id="JQ844252">
    <property type="protein sequence ID" value="AGS53791.1"/>
    <property type="molecule type" value="Genomic_DNA"/>
</dbReference>
<organism evidence="1">
    <name type="scientific">uncultured bacterium contig00039</name>
    <dbReference type="NCBI Taxonomy" id="1181527"/>
    <lineage>
        <taxon>Bacteria</taxon>
        <taxon>environmental samples</taxon>
    </lineage>
</organism>
<dbReference type="InterPro" id="IPR009241">
    <property type="entry name" value="HigB-like"/>
</dbReference>
<evidence type="ECO:0000313" key="1">
    <source>
        <dbReference type="EMBL" id="AGS53791.1"/>
    </source>
</evidence>
<reference evidence="1" key="1">
    <citation type="submission" date="2012-03" db="EMBL/GenBank/DDBJ databases">
        <title>Functional metagenomics reveals considerable lignocellulase gene clusters in the gut microbiome of a wood-feeding higher termite.</title>
        <authorList>
            <person name="Liu N."/>
        </authorList>
    </citation>
    <scope>NUCLEOTIDE SEQUENCE</scope>
</reference>
<sequence length="88" mass="10448">MKVELLEEYGPNLPRPYADTLKGSSLSNLKELRAQTENHVFRVAFLFDKERKAILLIGGDKKGKNEKRFYRDLIKQAENIYQQYRYDH</sequence>
<dbReference type="Pfam" id="PF05973">
    <property type="entry name" value="Gp49"/>
    <property type="match status" value="1"/>
</dbReference>
<proteinExistence type="predicted"/>
<dbReference type="AlphaFoldDB" id="A0A806KNN0"/>
<protein>
    <recommendedName>
        <fullName evidence="2">Addiction module toxin RelE</fullName>
    </recommendedName>
</protein>
<accession>A0A806KNN0</accession>